<dbReference type="InterPro" id="IPR039298">
    <property type="entry name" value="ACOT13"/>
</dbReference>
<dbReference type="SUPFAM" id="SSF54637">
    <property type="entry name" value="Thioesterase/thiol ester dehydrase-isomerase"/>
    <property type="match status" value="1"/>
</dbReference>
<comment type="caution">
    <text evidence="4">The sequence shown here is derived from an EMBL/GenBank/DDBJ whole genome shotgun (WGS) entry which is preliminary data.</text>
</comment>
<dbReference type="Proteomes" id="UP001556367">
    <property type="component" value="Unassembled WGS sequence"/>
</dbReference>
<evidence type="ECO:0000259" key="3">
    <source>
        <dbReference type="Pfam" id="PF03061"/>
    </source>
</evidence>
<dbReference type="CDD" id="cd03443">
    <property type="entry name" value="PaaI_thioesterase"/>
    <property type="match status" value="1"/>
</dbReference>
<dbReference type="EMBL" id="JASNQZ010000012">
    <property type="protein sequence ID" value="KAL0950343.1"/>
    <property type="molecule type" value="Genomic_DNA"/>
</dbReference>
<dbReference type="PANTHER" id="PTHR21660:SF1">
    <property type="entry name" value="ACYL-COENZYME A THIOESTERASE 13"/>
    <property type="match status" value="1"/>
</dbReference>
<evidence type="ECO:0000256" key="1">
    <source>
        <dbReference type="ARBA" id="ARBA00008324"/>
    </source>
</evidence>
<evidence type="ECO:0000313" key="5">
    <source>
        <dbReference type="Proteomes" id="UP001556367"/>
    </source>
</evidence>
<dbReference type="Pfam" id="PF03061">
    <property type="entry name" value="4HBT"/>
    <property type="match status" value="1"/>
</dbReference>
<accession>A0ABR3J3Y9</accession>
<evidence type="ECO:0000313" key="4">
    <source>
        <dbReference type="EMBL" id="KAL0950343.1"/>
    </source>
</evidence>
<proteinExistence type="inferred from homology"/>
<gene>
    <name evidence="4" type="ORF">HGRIS_010311</name>
</gene>
<evidence type="ECO:0000256" key="2">
    <source>
        <dbReference type="ARBA" id="ARBA00022801"/>
    </source>
</evidence>
<dbReference type="InterPro" id="IPR006683">
    <property type="entry name" value="Thioestr_dom"/>
</dbReference>
<dbReference type="PANTHER" id="PTHR21660">
    <property type="entry name" value="THIOESTERASE SUPERFAMILY MEMBER-RELATED"/>
    <property type="match status" value="1"/>
</dbReference>
<sequence length="184" mass="19622">MTSTNVVDVSRVSGNASADVKAFVSNLGFFTKSPDAPQSTRFSQAIAQRMDVTEVSILKKVEEPQKQEARVVCECIVEEDMLNGGGRIHGGCSATLVDLCTALALVAYNLGVTGKPNFSVSQAINMVYHSPAELGEKLRIVSTTMTVGARAMSARCEIWNATQHRLVASGIHITMIPSAPPAKL</sequence>
<dbReference type="Gene3D" id="3.10.129.10">
    <property type="entry name" value="Hotdog Thioesterase"/>
    <property type="match status" value="1"/>
</dbReference>
<feature type="domain" description="Thioesterase" evidence="3">
    <location>
        <begin position="85"/>
        <end position="164"/>
    </location>
</feature>
<name>A0ABR3J3Y9_9AGAR</name>
<dbReference type="InterPro" id="IPR003736">
    <property type="entry name" value="PAAI_dom"/>
</dbReference>
<dbReference type="NCBIfam" id="TIGR00369">
    <property type="entry name" value="unchar_dom_1"/>
    <property type="match status" value="1"/>
</dbReference>
<dbReference type="InterPro" id="IPR029069">
    <property type="entry name" value="HotDog_dom_sf"/>
</dbReference>
<protein>
    <recommendedName>
        <fullName evidence="3">Thioesterase domain-containing protein</fullName>
    </recommendedName>
</protein>
<comment type="similarity">
    <text evidence="1">Belongs to the thioesterase PaaI family.</text>
</comment>
<reference evidence="5" key="1">
    <citation type="submission" date="2024-06" db="EMBL/GenBank/DDBJ databases">
        <title>Multi-omics analyses provide insights into the biosynthesis of the anticancer antibiotic pleurotin in Hohenbuehelia grisea.</title>
        <authorList>
            <person name="Weaver J.A."/>
            <person name="Alberti F."/>
        </authorList>
    </citation>
    <scope>NUCLEOTIDE SEQUENCE [LARGE SCALE GENOMIC DNA]</scope>
    <source>
        <strain evidence="5">T-177</strain>
    </source>
</reference>
<keyword evidence="5" id="KW-1185">Reference proteome</keyword>
<keyword evidence="2" id="KW-0378">Hydrolase</keyword>
<organism evidence="4 5">
    <name type="scientific">Hohenbuehelia grisea</name>
    <dbReference type="NCBI Taxonomy" id="104357"/>
    <lineage>
        <taxon>Eukaryota</taxon>
        <taxon>Fungi</taxon>
        <taxon>Dikarya</taxon>
        <taxon>Basidiomycota</taxon>
        <taxon>Agaricomycotina</taxon>
        <taxon>Agaricomycetes</taxon>
        <taxon>Agaricomycetidae</taxon>
        <taxon>Agaricales</taxon>
        <taxon>Pleurotineae</taxon>
        <taxon>Pleurotaceae</taxon>
        <taxon>Hohenbuehelia</taxon>
    </lineage>
</organism>